<keyword evidence="4 5" id="KW-0539">Nucleus</keyword>
<dbReference type="SMART" id="SM00389">
    <property type="entry name" value="HOX"/>
    <property type="match status" value="1"/>
</dbReference>
<dbReference type="EMBL" id="CAJVQB010007208">
    <property type="protein sequence ID" value="CAG8699003.1"/>
    <property type="molecule type" value="Genomic_DNA"/>
</dbReference>
<feature type="DNA-binding region" description="Homeobox" evidence="5">
    <location>
        <begin position="143"/>
        <end position="202"/>
    </location>
</feature>
<evidence type="ECO:0000256" key="7">
    <source>
        <dbReference type="SAM" id="MobiDB-lite"/>
    </source>
</evidence>
<evidence type="ECO:0000313" key="10">
    <source>
        <dbReference type="Proteomes" id="UP000789901"/>
    </source>
</evidence>
<keyword evidence="3 5" id="KW-0371">Homeobox</keyword>
<dbReference type="InterPro" id="IPR001356">
    <property type="entry name" value="HD"/>
</dbReference>
<dbReference type="InterPro" id="IPR009057">
    <property type="entry name" value="Homeodomain-like_sf"/>
</dbReference>
<evidence type="ECO:0000313" key="9">
    <source>
        <dbReference type="EMBL" id="CAG8699003.1"/>
    </source>
</evidence>
<feature type="compositionally biased region" description="Polar residues" evidence="7">
    <location>
        <begin position="63"/>
        <end position="78"/>
    </location>
</feature>
<dbReference type="PROSITE" id="PS00027">
    <property type="entry name" value="HOMEOBOX_1"/>
    <property type="match status" value="1"/>
</dbReference>
<evidence type="ECO:0000256" key="1">
    <source>
        <dbReference type="ARBA" id="ARBA00004123"/>
    </source>
</evidence>
<evidence type="ECO:0000256" key="5">
    <source>
        <dbReference type="PROSITE-ProRule" id="PRU00108"/>
    </source>
</evidence>
<feature type="domain" description="Homeobox" evidence="8">
    <location>
        <begin position="141"/>
        <end position="201"/>
    </location>
</feature>
<reference evidence="9 10" key="1">
    <citation type="submission" date="2021-06" db="EMBL/GenBank/DDBJ databases">
        <authorList>
            <person name="Kallberg Y."/>
            <person name="Tangrot J."/>
            <person name="Rosling A."/>
        </authorList>
    </citation>
    <scope>NUCLEOTIDE SEQUENCE [LARGE SCALE GENOMIC DNA]</scope>
    <source>
        <strain evidence="9 10">120-4 pot B 10/14</strain>
    </source>
</reference>
<comment type="subcellular location">
    <subcellularLocation>
        <location evidence="1 5 6">Nucleus</location>
    </subcellularLocation>
</comment>
<evidence type="ECO:0000256" key="6">
    <source>
        <dbReference type="RuleBase" id="RU000682"/>
    </source>
</evidence>
<dbReference type="Gene3D" id="1.10.10.60">
    <property type="entry name" value="Homeodomain-like"/>
    <property type="match status" value="1"/>
</dbReference>
<name>A0ABN7UXW2_GIGMA</name>
<feature type="region of interest" description="Disordered" evidence="7">
    <location>
        <begin position="92"/>
        <end position="150"/>
    </location>
</feature>
<dbReference type="PANTHER" id="PTHR24324">
    <property type="entry name" value="HOMEOBOX PROTEIN HHEX"/>
    <property type="match status" value="1"/>
</dbReference>
<keyword evidence="2 5" id="KW-0238">DNA-binding</keyword>
<gene>
    <name evidence="9" type="ORF">GMARGA_LOCUS11999</name>
</gene>
<proteinExistence type="predicted"/>
<dbReference type="InterPro" id="IPR051000">
    <property type="entry name" value="Homeobox_DNA-bind_prot"/>
</dbReference>
<protein>
    <submittedName>
        <fullName evidence="9">22392_t:CDS:1</fullName>
    </submittedName>
</protein>
<evidence type="ECO:0000256" key="3">
    <source>
        <dbReference type="ARBA" id="ARBA00023155"/>
    </source>
</evidence>
<comment type="caution">
    <text evidence="9">The sequence shown here is derived from an EMBL/GenBank/DDBJ whole genome shotgun (WGS) entry which is preliminary data.</text>
</comment>
<accession>A0ABN7UXW2</accession>
<feature type="compositionally biased region" description="Low complexity" evidence="7">
    <location>
        <begin position="119"/>
        <end position="146"/>
    </location>
</feature>
<evidence type="ECO:0000256" key="2">
    <source>
        <dbReference type="ARBA" id="ARBA00023125"/>
    </source>
</evidence>
<feature type="region of interest" description="Disordered" evidence="7">
    <location>
        <begin position="53"/>
        <end position="78"/>
    </location>
</feature>
<dbReference type="InterPro" id="IPR017970">
    <property type="entry name" value="Homeobox_CS"/>
</dbReference>
<evidence type="ECO:0000259" key="8">
    <source>
        <dbReference type="PROSITE" id="PS50071"/>
    </source>
</evidence>
<dbReference type="Proteomes" id="UP000789901">
    <property type="component" value="Unassembled WGS sequence"/>
</dbReference>
<sequence length="336" mass="36394">MADYLAERPNKRAYFGTTSTNMFDADDDDEQYFAFSKAAADSGFPIAGMTDTSSILPNKDGESTNSVNSIDVTSNSSDRSTLIDDAKINTSINKGTGANIDVPNVGCKAEPSSKETAESGSKIGKSNSSKSPLATSSSSQPTTANNRTRATPEQLAILEDTFKTNTSPNSKVREALAEKVNMSERSIQIWFQNRRAKMKAMQKRAHLMINQDSLGHHFMPCIPGYGHGLYPFRMPIHHAQRIALPRSYSTSDLTPTINNLALAGMRPQPNSGLGITVPQVPQGFWQSGPLTAPITSLGAGDPNHLMSALQLVVNPANGIPVKINGKNKLNFYYHHH</sequence>
<organism evidence="9 10">
    <name type="scientific">Gigaspora margarita</name>
    <dbReference type="NCBI Taxonomy" id="4874"/>
    <lineage>
        <taxon>Eukaryota</taxon>
        <taxon>Fungi</taxon>
        <taxon>Fungi incertae sedis</taxon>
        <taxon>Mucoromycota</taxon>
        <taxon>Glomeromycotina</taxon>
        <taxon>Glomeromycetes</taxon>
        <taxon>Diversisporales</taxon>
        <taxon>Gigasporaceae</taxon>
        <taxon>Gigaspora</taxon>
    </lineage>
</organism>
<evidence type="ECO:0000256" key="4">
    <source>
        <dbReference type="ARBA" id="ARBA00023242"/>
    </source>
</evidence>
<dbReference type="SUPFAM" id="SSF46689">
    <property type="entry name" value="Homeodomain-like"/>
    <property type="match status" value="1"/>
</dbReference>
<keyword evidence="10" id="KW-1185">Reference proteome</keyword>
<dbReference type="CDD" id="cd00086">
    <property type="entry name" value="homeodomain"/>
    <property type="match status" value="1"/>
</dbReference>
<dbReference type="Pfam" id="PF00046">
    <property type="entry name" value="Homeodomain"/>
    <property type="match status" value="1"/>
</dbReference>
<dbReference type="PROSITE" id="PS50071">
    <property type="entry name" value="HOMEOBOX_2"/>
    <property type="match status" value="1"/>
</dbReference>
<dbReference type="PANTHER" id="PTHR24324:SF5">
    <property type="entry name" value="HEMATOPOIETICALLY-EXPRESSED HOMEOBOX PROTEIN HHEX"/>
    <property type="match status" value="1"/>
</dbReference>